<evidence type="ECO:0000313" key="11">
    <source>
        <dbReference type="Proteomes" id="UP000252355"/>
    </source>
</evidence>
<evidence type="ECO:0000256" key="2">
    <source>
        <dbReference type="ARBA" id="ARBA00008038"/>
    </source>
</evidence>
<feature type="transmembrane region" description="Helical" evidence="8">
    <location>
        <begin position="37"/>
        <end position="54"/>
    </location>
</feature>
<dbReference type="PROSITE" id="PS01307">
    <property type="entry name" value="MOTA"/>
    <property type="match status" value="1"/>
</dbReference>
<evidence type="ECO:0000259" key="9">
    <source>
        <dbReference type="Pfam" id="PF01618"/>
    </source>
</evidence>
<evidence type="ECO:0000256" key="6">
    <source>
        <dbReference type="ARBA" id="ARBA00022989"/>
    </source>
</evidence>
<dbReference type="GO" id="GO:0071978">
    <property type="term" value="P:bacterial-type flagellum-dependent swarming motility"/>
    <property type="evidence" value="ECO:0007669"/>
    <property type="project" value="InterPro"/>
</dbReference>
<feature type="domain" description="MotA/TolQ/ExbB proton channel" evidence="9">
    <location>
        <begin position="102"/>
        <end position="215"/>
    </location>
</feature>
<dbReference type="InterPro" id="IPR000540">
    <property type="entry name" value="Flag_MotA_CS"/>
</dbReference>
<evidence type="ECO:0000256" key="5">
    <source>
        <dbReference type="ARBA" id="ARBA00022692"/>
    </source>
</evidence>
<feature type="transmembrane region" description="Helical" evidence="8">
    <location>
        <begin position="149"/>
        <end position="170"/>
    </location>
</feature>
<keyword evidence="3" id="KW-0813">Transport</keyword>
<dbReference type="InterPro" id="IPR047055">
    <property type="entry name" value="MotA-like"/>
</dbReference>
<organism evidence="10 11">
    <name type="scientific">Candidatus Ozemobacter sibiricus</name>
    <dbReference type="NCBI Taxonomy" id="2268124"/>
    <lineage>
        <taxon>Bacteria</taxon>
        <taxon>Candidatus Ozemobacteria</taxon>
        <taxon>Candidatus Ozemobacterales</taxon>
        <taxon>Candidatus Ozemobacteraceae</taxon>
        <taxon>Candidatus Ozemobacter</taxon>
    </lineage>
</organism>
<keyword evidence="7 8" id="KW-0472">Membrane</keyword>
<evidence type="ECO:0000256" key="7">
    <source>
        <dbReference type="ARBA" id="ARBA00023136"/>
    </source>
</evidence>
<dbReference type="GO" id="GO:0005886">
    <property type="term" value="C:plasma membrane"/>
    <property type="evidence" value="ECO:0007669"/>
    <property type="project" value="UniProtKB-SubCell"/>
</dbReference>
<accession>A0A367ZQ21</accession>
<proteinExistence type="inferred from homology"/>
<dbReference type="Pfam" id="PF01618">
    <property type="entry name" value="MotA_ExbB"/>
    <property type="match status" value="1"/>
</dbReference>
<evidence type="ECO:0000256" key="4">
    <source>
        <dbReference type="ARBA" id="ARBA00022475"/>
    </source>
</evidence>
<protein>
    <submittedName>
        <fullName evidence="10">Flagellar motor rotation protein MotA</fullName>
    </submittedName>
</protein>
<comment type="caution">
    <text evidence="10">The sequence shown here is derived from an EMBL/GenBank/DDBJ whole genome shotgun (WGS) entry which is preliminary data.</text>
</comment>
<dbReference type="PANTHER" id="PTHR30433">
    <property type="entry name" value="CHEMOTAXIS PROTEIN MOTA"/>
    <property type="match status" value="1"/>
</dbReference>
<evidence type="ECO:0000256" key="8">
    <source>
        <dbReference type="SAM" id="Phobius"/>
    </source>
</evidence>
<sequence length="269" mass="29228">MDKITAFGTAFGMLALIVGVKLGGGSILSFFDIPSMILVFGGSFGGMCIAYSWPRVNMIFGGVKLAYLAPKEFDYLKLISNILSISEIARKEGILALDTRIAEIEEPMLQRGLQMVVDGIDVNLIREVLDNEIESAADRHADIKSSIDFFASVAPAFGLIGTILGLIGLLRNMDDPSAIGPSMALALVTTLYGAIFANMFMMPFGKKLEERSNDEKLFGQIIAKGCLMISAGVHPRIIQERLLSYLSASNRAKFVELHLSEELKKGGEK</sequence>
<comment type="similarity">
    <text evidence="2">Belongs to the MotA family.</text>
</comment>
<keyword evidence="10" id="KW-0969">Cilium</keyword>
<keyword evidence="10" id="KW-0282">Flagellum</keyword>
<feature type="transmembrane region" description="Helical" evidence="8">
    <location>
        <begin position="7"/>
        <end position="31"/>
    </location>
</feature>
<keyword evidence="4" id="KW-1003">Cell membrane</keyword>
<gene>
    <name evidence="10" type="ORF">OZSIB_3395</name>
</gene>
<evidence type="ECO:0000313" key="10">
    <source>
        <dbReference type="EMBL" id="RCK80213.1"/>
    </source>
</evidence>
<keyword evidence="10" id="KW-0966">Cell projection</keyword>
<evidence type="ECO:0000256" key="1">
    <source>
        <dbReference type="ARBA" id="ARBA00004651"/>
    </source>
</evidence>
<comment type="subcellular location">
    <subcellularLocation>
        <location evidence="1">Cell membrane</location>
        <topology evidence="1">Multi-pass membrane protein</topology>
    </subcellularLocation>
</comment>
<dbReference type="AlphaFoldDB" id="A0A367ZQ21"/>
<dbReference type="EMBL" id="QOQW01000007">
    <property type="protein sequence ID" value="RCK80213.1"/>
    <property type="molecule type" value="Genomic_DNA"/>
</dbReference>
<dbReference type="InterPro" id="IPR002898">
    <property type="entry name" value="MotA_ExbB_proton_chnl"/>
</dbReference>
<feature type="transmembrane region" description="Helical" evidence="8">
    <location>
        <begin position="182"/>
        <end position="201"/>
    </location>
</feature>
<reference evidence="10 11" key="1">
    <citation type="submission" date="2018-05" db="EMBL/GenBank/DDBJ databases">
        <title>A metagenomic window into the 2 km-deep terrestrial subsurface aquifer revealed taxonomically and functionally diverse microbial community comprising novel uncultured bacterial lineages.</title>
        <authorList>
            <person name="Kadnikov V.V."/>
            <person name="Mardanov A.V."/>
            <person name="Beletsky A.V."/>
            <person name="Banks D."/>
            <person name="Pimenov N.V."/>
            <person name="Frank Y.A."/>
            <person name="Karnachuk O.V."/>
            <person name="Ravin N.V."/>
        </authorList>
    </citation>
    <scope>NUCLEOTIDE SEQUENCE [LARGE SCALE GENOMIC DNA]</scope>
    <source>
        <strain evidence="10">BY5</strain>
    </source>
</reference>
<dbReference type="Proteomes" id="UP000252355">
    <property type="component" value="Unassembled WGS sequence"/>
</dbReference>
<keyword evidence="5 8" id="KW-0812">Transmembrane</keyword>
<keyword evidence="6 8" id="KW-1133">Transmembrane helix</keyword>
<dbReference type="PANTHER" id="PTHR30433:SF2">
    <property type="entry name" value="MOTILITY PROTEIN A"/>
    <property type="match status" value="1"/>
</dbReference>
<evidence type="ECO:0000256" key="3">
    <source>
        <dbReference type="ARBA" id="ARBA00022448"/>
    </source>
</evidence>
<dbReference type="GO" id="GO:0006935">
    <property type="term" value="P:chemotaxis"/>
    <property type="evidence" value="ECO:0007669"/>
    <property type="project" value="InterPro"/>
</dbReference>
<name>A0A367ZQ21_9BACT</name>